<accession>A0A432W417</accession>
<name>A0A432W417_9GAMM</name>
<organism evidence="2 3">
    <name type="scientific">Aliidiomarina minuta</name>
    <dbReference type="NCBI Taxonomy" id="880057"/>
    <lineage>
        <taxon>Bacteria</taxon>
        <taxon>Pseudomonadati</taxon>
        <taxon>Pseudomonadota</taxon>
        <taxon>Gammaproteobacteria</taxon>
        <taxon>Alteromonadales</taxon>
        <taxon>Idiomarinaceae</taxon>
        <taxon>Aliidiomarina</taxon>
    </lineage>
</organism>
<evidence type="ECO:0000256" key="1">
    <source>
        <dbReference type="SAM" id="SignalP"/>
    </source>
</evidence>
<feature type="signal peptide" evidence="1">
    <location>
        <begin position="1"/>
        <end position="23"/>
    </location>
</feature>
<feature type="chain" id="PRO_5019024858" description="Spore coat protein U domain-containing protein" evidence="1">
    <location>
        <begin position="24"/>
        <end position="298"/>
    </location>
</feature>
<gene>
    <name evidence="2" type="ORF">CWE09_13165</name>
</gene>
<dbReference type="Proteomes" id="UP000288293">
    <property type="component" value="Unassembled WGS sequence"/>
</dbReference>
<dbReference type="RefSeq" id="WP_126804506.1">
    <property type="nucleotide sequence ID" value="NZ_PIPL01000003.1"/>
</dbReference>
<evidence type="ECO:0000313" key="2">
    <source>
        <dbReference type="EMBL" id="RUO24087.1"/>
    </source>
</evidence>
<dbReference type="EMBL" id="PIPL01000003">
    <property type="protein sequence ID" value="RUO24087.1"/>
    <property type="molecule type" value="Genomic_DNA"/>
</dbReference>
<evidence type="ECO:0008006" key="4">
    <source>
        <dbReference type="Google" id="ProtNLM"/>
    </source>
</evidence>
<reference evidence="2 3" key="1">
    <citation type="journal article" date="2011" name="Front. Microbiol.">
        <title>Genomic signatures of strain selection and enhancement in Bacillus atrophaeus var. globigii, a historical biowarfare simulant.</title>
        <authorList>
            <person name="Gibbons H.S."/>
            <person name="Broomall S.M."/>
            <person name="McNew L.A."/>
            <person name="Daligault H."/>
            <person name="Chapman C."/>
            <person name="Bruce D."/>
            <person name="Karavis M."/>
            <person name="Krepps M."/>
            <person name="McGregor P.A."/>
            <person name="Hong C."/>
            <person name="Park K.H."/>
            <person name="Akmal A."/>
            <person name="Feldman A."/>
            <person name="Lin J.S."/>
            <person name="Chang W.E."/>
            <person name="Higgs B.W."/>
            <person name="Demirev P."/>
            <person name="Lindquist J."/>
            <person name="Liem A."/>
            <person name="Fochler E."/>
            <person name="Read T.D."/>
            <person name="Tapia R."/>
            <person name="Johnson S."/>
            <person name="Bishop-Lilly K.A."/>
            <person name="Detter C."/>
            <person name="Han C."/>
            <person name="Sozhamannan S."/>
            <person name="Rosenzweig C.N."/>
            <person name="Skowronski E.W."/>
        </authorList>
    </citation>
    <scope>NUCLEOTIDE SEQUENCE [LARGE SCALE GENOMIC DNA]</scope>
    <source>
        <strain evidence="2 3">MLST1</strain>
    </source>
</reference>
<keyword evidence="3" id="KW-1185">Reference proteome</keyword>
<protein>
    <recommendedName>
        <fullName evidence="4">Spore coat protein U domain-containing protein</fullName>
    </recommendedName>
</protein>
<keyword evidence="1" id="KW-0732">Signal</keyword>
<evidence type="ECO:0000313" key="3">
    <source>
        <dbReference type="Proteomes" id="UP000288293"/>
    </source>
</evidence>
<dbReference type="AlphaFoldDB" id="A0A432W417"/>
<proteinExistence type="predicted"/>
<sequence>MIVRYKAYLALAILLLMVSDAGATKDNECSGSWLITVHETRTEFTAGNEVAAWLPAELRLSGALVDCVDYMLIGPGDGSSWWIDSGFERLEVTPYDARRNPLLIPRQGDGWLLPLPGQQEQHSFWLRVANARQAVPGVYRGLIESEPGSRRISHMPLLRESTALEFVVEPRVSLHLDSLNGGWSGGKNSYFRVGLGVLHSGLTREFDVVLNSNTDVSLEISSQNLGLLRHTERYSATIPYQLRVNWQSVDLTGVGMVHLPRQGNNWRVPMQVSVPYVSDFALAGEYSDVITINAYAQE</sequence>
<comment type="caution">
    <text evidence="2">The sequence shown here is derived from an EMBL/GenBank/DDBJ whole genome shotgun (WGS) entry which is preliminary data.</text>
</comment>